<dbReference type="Proteomes" id="UP000245627">
    <property type="component" value="Unassembled WGS sequence"/>
</dbReference>
<evidence type="ECO:0000256" key="1">
    <source>
        <dbReference type="SAM" id="MobiDB-lite"/>
    </source>
</evidence>
<gene>
    <name evidence="3" type="ORF">DC487_05225</name>
</gene>
<dbReference type="InterPro" id="IPR025474">
    <property type="entry name" value="DUF4325"/>
</dbReference>
<feature type="domain" description="DUF4325" evidence="2">
    <location>
        <begin position="28"/>
        <end position="95"/>
    </location>
</feature>
<dbReference type="OrthoDB" id="1551124at2"/>
<dbReference type="Pfam" id="PF14213">
    <property type="entry name" value="DUF4325"/>
    <property type="match status" value="1"/>
</dbReference>
<evidence type="ECO:0000313" key="3">
    <source>
        <dbReference type="EMBL" id="PVH26998.1"/>
    </source>
</evidence>
<protein>
    <submittedName>
        <fullName evidence="3">DUF4325 domain-containing protein</fullName>
    </submittedName>
</protein>
<evidence type="ECO:0000313" key="4">
    <source>
        <dbReference type="Proteomes" id="UP000245627"/>
    </source>
</evidence>
<comment type="caution">
    <text evidence="3">The sequence shown here is derived from an EMBL/GenBank/DDBJ whole genome shotgun (WGS) entry which is preliminary data.</text>
</comment>
<dbReference type="EMBL" id="QDKG01000001">
    <property type="protein sequence ID" value="PVH26998.1"/>
    <property type="molecule type" value="Genomic_DNA"/>
</dbReference>
<sequence length="113" mass="13187">MDKLTLYVKDFSRTPGTRHRDEGRKSNSGQQFREEYLEPYFSKVISGEYNKLVVNLDGTIGFGTSWLEEVFGGLTRHYDTKTVMSKIEFVSKEEPYLIEDIHSYIEHAKDKVK</sequence>
<dbReference type="AlphaFoldDB" id="A0A2T8HNI1"/>
<keyword evidence="4" id="KW-1185">Reference proteome</keyword>
<accession>A0A2T8HNI1</accession>
<feature type="region of interest" description="Disordered" evidence="1">
    <location>
        <begin position="1"/>
        <end position="30"/>
    </location>
</feature>
<proteinExistence type="predicted"/>
<name>A0A2T8HNI1_9SPHI</name>
<organism evidence="3 4">
    <name type="scientific">Sphingobacterium corticibacter</name>
    <dbReference type="NCBI Taxonomy" id="2171749"/>
    <lineage>
        <taxon>Bacteria</taxon>
        <taxon>Pseudomonadati</taxon>
        <taxon>Bacteroidota</taxon>
        <taxon>Sphingobacteriia</taxon>
        <taxon>Sphingobacteriales</taxon>
        <taxon>Sphingobacteriaceae</taxon>
        <taxon>Sphingobacterium</taxon>
    </lineage>
</organism>
<evidence type="ECO:0000259" key="2">
    <source>
        <dbReference type="Pfam" id="PF14213"/>
    </source>
</evidence>
<reference evidence="3 4" key="1">
    <citation type="submission" date="2018-04" db="EMBL/GenBank/DDBJ databases">
        <title>Sphingobacterium cortibacter sp. nov.</title>
        <authorList>
            <person name="Li Y."/>
        </authorList>
    </citation>
    <scope>NUCLEOTIDE SEQUENCE [LARGE SCALE GENOMIC DNA]</scope>
    <source>
        <strain evidence="3 4">2c-3</strain>
    </source>
</reference>
<dbReference type="RefSeq" id="WP_116774853.1">
    <property type="nucleotide sequence ID" value="NZ_QDKG01000001.1"/>
</dbReference>